<evidence type="ECO:0000313" key="2">
    <source>
        <dbReference type="Proteomes" id="UP001144612"/>
    </source>
</evidence>
<evidence type="ECO:0008006" key="3">
    <source>
        <dbReference type="Google" id="ProtNLM"/>
    </source>
</evidence>
<comment type="caution">
    <text evidence="1">The sequence shown here is derived from an EMBL/GenBank/DDBJ whole genome shotgun (WGS) entry which is preliminary data.</text>
</comment>
<evidence type="ECO:0000313" key="1">
    <source>
        <dbReference type="EMBL" id="MCY6957399.1"/>
    </source>
</evidence>
<keyword evidence="2" id="KW-1185">Reference proteome</keyword>
<protein>
    <recommendedName>
        <fullName evidence="3">Transposase</fullName>
    </recommendedName>
</protein>
<organism evidence="1 2">
    <name type="scientific">Clostridium brassicae</name>
    <dbReference type="NCBI Taxonomy" id="2999072"/>
    <lineage>
        <taxon>Bacteria</taxon>
        <taxon>Bacillati</taxon>
        <taxon>Bacillota</taxon>
        <taxon>Clostridia</taxon>
        <taxon>Eubacteriales</taxon>
        <taxon>Clostridiaceae</taxon>
        <taxon>Clostridium</taxon>
    </lineage>
</organism>
<gene>
    <name evidence="1" type="ORF">OW729_02130</name>
</gene>
<dbReference type="Proteomes" id="UP001144612">
    <property type="component" value="Unassembled WGS sequence"/>
</dbReference>
<name>A0ABT4D534_9CLOT</name>
<sequence length="70" mass="8432">MIRKQYPFFYKRYAYDLSKNVLHDLKNEKDECKINEMDEEDIEMYSSLNEGSLMLDHPVHTKCPHCMGEE</sequence>
<proteinExistence type="predicted"/>
<accession>A0ABT4D534</accession>
<dbReference type="EMBL" id="JAPQFJ010000002">
    <property type="protein sequence ID" value="MCY6957399.1"/>
    <property type="molecule type" value="Genomic_DNA"/>
</dbReference>
<reference evidence="1" key="1">
    <citation type="submission" date="2022-12" db="EMBL/GenBank/DDBJ databases">
        <title>Clostridium sp. nov., isolated from industrial wastewater.</title>
        <authorList>
            <person name="Jiayan W."/>
        </authorList>
    </citation>
    <scope>NUCLEOTIDE SEQUENCE</scope>
    <source>
        <strain evidence="1">ZC22-4</strain>
    </source>
</reference>
<dbReference type="RefSeq" id="WP_268059766.1">
    <property type="nucleotide sequence ID" value="NZ_JAPQFJ010000002.1"/>
</dbReference>